<evidence type="ECO:0000256" key="1">
    <source>
        <dbReference type="ARBA" id="ARBA00012856"/>
    </source>
</evidence>
<dbReference type="InterPro" id="IPR036291">
    <property type="entry name" value="NAD(P)-bd_dom_sf"/>
</dbReference>
<comment type="catalytic activity">
    <reaction evidence="10">
        <text>(6S)-5,6,7,8-tetrahydrofolate + NADP(+) = 7,8-dihydrofolate + NADPH + H(+)</text>
        <dbReference type="Rhea" id="RHEA:15009"/>
        <dbReference type="ChEBI" id="CHEBI:15378"/>
        <dbReference type="ChEBI" id="CHEBI:57451"/>
        <dbReference type="ChEBI" id="CHEBI:57453"/>
        <dbReference type="ChEBI" id="CHEBI:57783"/>
        <dbReference type="ChEBI" id="CHEBI:58349"/>
        <dbReference type="EC" id="1.5.1.3"/>
    </reaction>
</comment>
<evidence type="ECO:0000256" key="10">
    <source>
        <dbReference type="ARBA" id="ARBA00048873"/>
    </source>
</evidence>
<dbReference type="InterPro" id="IPR002347">
    <property type="entry name" value="SDR_fam"/>
</dbReference>
<dbReference type="EMBL" id="JBBHLD010000010">
    <property type="protein sequence ID" value="MEJ5905673.1"/>
    <property type="molecule type" value="Genomic_DNA"/>
</dbReference>
<accession>A0ABU8R715</accession>
<dbReference type="PRINTS" id="PR00081">
    <property type="entry name" value="GDHRDH"/>
</dbReference>
<dbReference type="EC" id="1.5.1.3" evidence="1"/>
<reference evidence="12 13" key="1">
    <citation type="submission" date="2024-02" db="EMBL/GenBank/DDBJ databases">
        <title>Identification of pathogenicity and growth-promoting functions of Pseudomonas putida variants.</title>
        <authorList>
            <person name="Sun J."/>
        </authorList>
    </citation>
    <scope>NUCLEOTIDE SEQUENCE [LARGE SCALE GENOMIC DNA]</scope>
    <source>
        <strain evidence="12 13">A04</strain>
    </source>
</reference>
<dbReference type="NCBIfam" id="NF005066">
    <property type="entry name" value="PRK06483.1"/>
    <property type="match status" value="1"/>
</dbReference>
<evidence type="ECO:0000313" key="13">
    <source>
        <dbReference type="Proteomes" id="UP001377692"/>
    </source>
</evidence>
<keyword evidence="2" id="KW-0554">One-carbon metabolism</keyword>
<dbReference type="Pfam" id="PF00106">
    <property type="entry name" value="adh_short"/>
    <property type="match status" value="1"/>
</dbReference>
<sequence length="248" mass="26693">MLGGNERTDKLTAPNMNSPILVTGASQRVGLALALELAQAGHTVISASRSLQPQSVHPNIVQFQADLCLAADRQALIDYLQGNYDGLRAIIHNASLWLDDGLANLDTMFRLHVEAPYHLNLALGEMLGKAGSAGKADIIHICDETSSRGSKSHIGYAATKAALQNMVLSFAEKYAPQVHVNGILPGLLILKEGGDEAYRQQTLKKALLEFEPGAGPLIETVKYLLESQYSTGSQVVINGGRHLKNRMT</sequence>
<evidence type="ECO:0000256" key="8">
    <source>
        <dbReference type="ARBA" id="ARBA00039631"/>
    </source>
</evidence>
<dbReference type="EC" id="1.5.1.50" evidence="7"/>
<dbReference type="GO" id="GO:0016491">
    <property type="term" value="F:oxidoreductase activity"/>
    <property type="evidence" value="ECO:0007669"/>
    <property type="project" value="UniProtKB-KW"/>
</dbReference>
<protein>
    <recommendedName>
        <fullName evidence="8">Dihydromonapterin reductase</fullName>
        <ecNumber evidence="1">1.5.1.3</ecNumber>
        <ecNumber evidence="7">1.5.1.50</ecNumber>
    </recommendedName>
    <alternativeName>
        <fullName evidence="9">Dihydrofolate reductase</fullName>
    </alternativeName>
</protein>
<keyword evidence="3" id="KW-0521">NADP</keyword>
<keyword evidence="13" id="KW-1185">Reference proteome</keyword>
<evidence type="ECO:0000256" key="11">
    <source>
        <dbReference type="ARBA" id="ARBA00049376"/>
    </source>
</evidence>
<organism evidence="12 13">
    <name type="scientific">Pseudomonas kermanshahensis</name>
    <dbReference type="NCBI Taxonomy" id="2745482"/>
    <lineage>
        <taxon>Bacteria</taxon>
        <taxon>Pseudomonadati</taxon>
        <taxon>Pseudomonadota</taxon>
        <taxon>Gammaproteobacteria</taxon>
        <taxon>Pseudomonadales</taxon>
        <taxon>Pseudomonadaceae</taxon>
        <taxon>Pseudomonas</taxon>
    </lineage>
</organism>
<evidence type="ECO:0000256" key="7">
    <source>
        <dbReference type="ARBA" id="ARBA00039145"/>
    </source>
</evidence>
<evidence type="ECO:0000256" key="5">
    <source>
        <dbReference type="ARBA" id="ARBA00037508"/>
    </source>
</evidence>
<keyword evidence="4 12" id="KW-0560">Oxidoreductase</keyword>
<dbReference type="Gene3D" id="3.40.50.720">
    <property type="entry name" value="NAD(P)-binding Rossmann-like Domain"/>
    <property type="match status" value="1"/>
</dbReference>
<dbReference type="InterPro" id="IPR020904">
    <property type="entry name" value="Sc_DH/Rdtase_CS"/>
</dbReference>
<dbReference type="Proteomes" id="UP001377692">
    <property type="component" value="Unassembled WGS sequence"/>
</dbReference>
<dbReference type="PANTHER" id="PTHR43639:SF6">
    <property type="entry name" value="DIHYDROMONAPTERIN REDUCTASE"/>
    <property type="match status" value="1"/>
</dbReference>
<evidence type="ECO:0000256" key="4">
    <source>
        <dbReference type="ARBA" id="ARBA00023002"/>
    </source>
</evidence>
<dbReference type="PROSITE" id="PS00061">
    <property type="entry name" value="ADH_SHORT"/>
    <property type="match status" value="1"/>
</dbReference>
<proteinExistence type="inferred from homology"/>
<evidence type="ECO:0000256" key="2">
    <source>
        <dbReference type="ARBA" id="ARBA00022563"/>
    </source>
</evidence>
<evidence type="ECO:0000256" key="6">
    <source>
        <dbReference type="ARBA" id="ARBA00038212"/>
    </source>
</evidence>
<dbReference type="RefSeq" id="WP_186677903.1">
    <property type="nucleotide sequence ID" value="NZ_JABWRY020000001.1"/>
</dbReference>
<dbReference type="SUPFAM" id="SSF51735">
    <property type="entry name" value="NAD(P)-binding Rossmann-fold domains"/>
    <property type="match status" value="1"/>
</dbReference>
<evidence type="ECO:0000256" key="3">
    <source>
        <dbReference type="ARBA" id="ARBA00022857"/>
    </source>
</evidence>
<dbReference type="PANTHER" id="PTHR43639">
    <property type="entry name" value="OXIDOREDUCTASE, SHORT-CHAIN DEHYDROGENASE/REDUCTASE FAMILY (AFU_ORTHOLOGUE AFUA_5G02870)"/>
    <property type="match status" value="1"/>
</dbReference>
<evidence type="ECO:0000256" key="9">
    <source>
        <dbReference type="ARBA" id="ARBA00042299"/>
    </source>
</evidence>
<gene>
    <name evidence="12" type="primary">folM</name>
    <name evidence="12" type="ORF">V7V80_13370</name>
</gene>
<comment type="caution">
    <text evidence="12">The sequence shown here is derived from an EMBL/GenBank/DDBJ whole genome shotgun (WGS) entry which is preliminary data.</text>
</comment>
<comment type="function">
    <text evidence="5">Catalyzes the reduction of dihydromonapterin to tetrahydromonapterin. Also has lower activity with dihydrofolate.</text>
</comment>
<comment type="catalytic activity">
    <reaction evidence="11">
        <text>7,8-dihydromonapterin + NADPH + H(+) = 5,6,7,8-tetrahydromonapterin + NADP(+)</text>
        <dbReference type="Rhea" id="RHEA:34847"/>
        <dbReference type="ChEBI" id="CHEBI:15378"/>
        <dbReference type="ChEBI" id="CHEBI:57783"/>
        <dbReference type="ChEBI" id="CHEBI:58349"/>
        <dbReference type="ChEBI" id="CHEBI:71175"/>
        <dbReference type="ChEBI" id="CHEBI:71177"/>
        <dbReference type="EC" id="1.5.1.50"/>
    </reaction>
</comment>
<comment type="similarity">
    <text evidence="6">Belongs to the short-chain dehydrogenases/reductases (SDR) family. FolM subfamily.</text>
</comment>
<name>A0ABU8R715_9PSED</name>
<evidence type="ECO:0000313" key="12">
    <source>
        <dbReference type="EMBL" id="MEJ5905673.1"/>
    </source>
</evidence>